<comment type="caution">
    <text evidence="1">The sequence shown here is derived from an EMBL/GenBank/DDBJ whole genome shotgun (WGS) entry which is preliminary data.</text>
</comment>
<proteinExistence type="predicted"/>
<feature type="non-terminal residue" evidence="1">
    <location>
        <position position="1"/>
    </location>
</feature>
<dbReference type="EMBL" id="QFNK01000010">
    <property type="protein sequence ID" value="PZO88693.1"/>
    <property type="molecule type" value="Genomic_DNA"/>
</dbReference>
<evidence type="ECO:0000313" key="1">
    <source>
        <dbReference type="EMBL" id="PZO88693.1"/>
    </source>
</evidence>
<dbReference type="Proteomes" id="UP000249557">
    <property type="component" value="Unassembled WGS sequence"/>
</dbReference>
<dbReference type="AlphaFoldDB" id="A0A2W5A2D7"/>
<reference evidence="1 2" key="1">
    <citation type="submission" date="2017-08" db="EMBL/GenBank/DDBJ databases">
        <title>Infants hospitalized years apart are colonized by the same room-sourced microbial strains.</title>
        <authorList>
            <person name="Brooks B."/>
            <person name="Olm M.R."/>
            <person name="Firek B.A."/>
            <person name="Baker R."/>
            <person name="Thomas B.C."/>
            <person name="Morowitz M.J."/>
            <person name="Banfield J.F."/>
        </authorList>
    </citation>
    <scope>NUCLEOTIDE SEQUENCE [LARGE SCALE GENOMIC DNA]</scope>
    <source>
        <strain evidence="1">S2_018_000_R2_104</strain>
    </source>
</reference>
<protein>
    <submittedName>
        <fullName evidence="1">Uncharacterized protein</fullName>
    </submittedName>
</protein>
<evidence type="ECO:0000313" key="2">
    <source>
        <dbReference type="Proteomes" id="UP000249557"/>
    </source>
</evidence>
<sequence>QERLDVNGNTRVRGNALVRDSITADTGSITATVGNIVSTVANIVAGNNVIAGMDVTSGRNVSARSDVTADRDVRGTRDVAAGNNVTAGNEITATNNIRAGKSVYAGEHFYGKHFFYSDVPSSGPGGGTGNSTVTAICPQGKVLQSINSGAPVCVPGAVPTAAFTCEGGKFVSGFDNEGRPLCSDPFSGPNGAVQTFNCPGKGTNGVPAEDHQSGYTSPTFNDNWCAYTMIVVADACIEQGVPGRETPLENLPAPYGNMDLNSFLNTCGKRYCVKKGYQDGRVVEYGPSGQLANGSYYDVTQTLPHLTYEERRIEFSRRPLEIKCTKI</sequence>
<gene>
    <name evidence="1" type="ORF">DI626_01120</name>
</gene>
<name>A0A2W5A2D7_9BACT</name>
<organism evidence="1 2">
    <name type="scientific">Micavibrio aeruginosavorus</name>
    <dbReference type="NCBI Taxonomy" id="349221"/>
    <lineage>
        <taxon>Bacteria</taxon>
        <taxon>Pseudomonadati</taxon>
        <taxon>Bdellovibrionota</taxon>
        <taxon>Bdellovibrionia</taxon>
        <taxon>Bdellovibrionales</taxon>
        <taxon>Pseudobdellovibrionaceae</taxon>
        <taxon>Micavibrio</taxon>
    </lineage>
</organism>
<accession>A0A2W5A2D7</accession>